<comment type="caution">
    <text evidence="3">The sequence shown here is derived from an EMBL/GenBank/DDBJ whole genome shotgun (WGS) entry which is preliminary data.</text>
</comment>
<dbReference type="InterPro" id="IPR029058">
    <property type="entry name" value="AB_hydrolase_fold"/>
</dbReference>
<dbReference type="PANTHER" id="PTHR43798">
    <property type="entry name" value="MONOACYLGLYCEROL LIPASE"/>
    <property type="match status" value="1"/>
</dbReference>
<keyword evidence="4" id="KW-1185">Reference proteome</keyword>
<dbReference type="SUPFAM" id="SSF53474">
    <property type="entry name" value="alpha/beta-Hydrolases"/>
    <property type="match status" value="1"/>
</dbReference>
<dbReference type="GO" id="GO:0016787">
    <property type="term" value="F:hydrolase activity"/>
    <property type="evidence" value="ECO:0007669"/>
    <property type="project" value="UniProtKB-KW"/>
</dbReference>
<keyword evidence="1 3" id="KW-0378">Hydrolase</keyword>
<evidence type="ECO:0000259" key="2">
    <source>
        <dbReference type="Pfam" id="PF00561"/>
    </source>
</evidence>
<evidence type="ECO:0000313" key="3">
    <source>
        <dbReference type="EMBL" id="MBY6138959.1"/>
    </source>
</evidence>
<dbReference type="RefSeq" id="WP_222507676.1">
    <property type="nucleotide sequence ID" value="NZ_JAHVJA010000002.1"/>
</dbReference>
<proteinExistence type="predicted"/>
<organism evidence="3 4">
    <name type="scientific">Leisingera daeponensis</name>
    <dbReference type="NCBI Taxonomy" id="405746"/>
    <lineage>
        <taxon>Bacteria</taxon>
        <taxon>Pseudomonadati</taxon>
        <taxon>Pseudomonadota</taxon>
        <taxon>Alphaproteobacteria</taxon>
        <taxon>Rhodobacterales</taxon>
        <taxon>Roseobacteraceae</taxon>
        <taxon>Leisingera</taxon>
    </lineage>
</organism>
<dbReference type="Gene3D" id="3.40.50.1820">
    <property type="entry name" value="alpha/beta hydrolase"/>
    <property type="match status" value="1"/>
</dbReference>
<dbReference type="InterPro" id="IPR000073">
    <property type="entry name" value="AB_hydrolase_1"/>
</dbReference>
<accession>A0ABS7NCM3</accession>
<sequence length="284" mass="31985">MENYHIVQGCIHRDGYTLGYSIEGEGEPLLIIGSHVFYPRTFSAGLRSKRKLIFIDHRGFAQAGRRAEARDCSLETITGDISAMCSALGLSRLDVLGHSGHGYMALEFARRRPDLVRKTVVVATGPSHSPEHMAYGERIWNMLAAPDRKHRLAHDLARMAAKIEAEPQKRFIWMCLGLAARSWFDPCFDASELWQGVHVNMPVFDSLWGEVFRDFDPVAALQEIQAPLLICMGRHDHLVAPLETWLPLIPANRQPAFALFERSGHAPQLEEAELFDETLLNFLA</sequence>
<dbReference type="Pfam" id="PF00561">
    <property type="entry name" value="Abhydrolase_1"/>
    <property type="match status" value="1"/>
</dbReference>
<dbReference type="InterPro" id="IPR050266">
    <property type="entry name" value="AB_hydrolase_sf"/>
</dbReference>
<dbReference type="Proteomes" id="UP000766629">
    <property type="component" value="Unassembled WGS sequence"/>
</dbReference>
<evidence type="ECO:0000256" key="1">
    <source>
        <dbReference type="ARBA" id="ARBA00022801"/>
    </source>
</evidence>
<feature type="domain" description="AB hydrolase-1" evidence="2">
    <location>
        <begin position="33"/>
        <end position="271"/>
    </location>
</feature>
<name>A0ABS7NCM3_9RHOB</name>
<dbReference type="PANTHER" id="PTHR43798:SF31">
    <property type="entry name" value="AB HYDROLASE SUPERFAMILY PROTEIN YCLE"/>
    <property type="match status" value="1"/>
</dbReference>
<gene>
    <name evidence="3" type="ORF">KUV26_05870</name>
</gene>
<evidence type="ECO:0000313" key="4">
    <source>
        <dbReference type="Proteomes" id="UP000766629"/>
    </source>
</evidence>
<dbReference type="EMBL" id="JAHVJA010000002">
    <property type="protein sequence ID" value="MBY6138959.1"/>
    <property type="molecule type" value="Genomic_DNA"/>
</dbReference>
<reference evidence="3 4" key="1">
    <citation type="submission" date="2021-06" db="EMBL/GenBank/DDBJ databases">
        <title>50 bacteria genomes isolated from Dapeng, Shenzhen, China.</title>
        <authorList>
            <person name="Zheng W."/>
            <person name="Yu S."/>
            <person name="Huang Y."/>
        </authorList>
    </citation>
    <scope>NUCLEOTIDE SEQUENCE [LARGE SCALE GENOMIC DNA]</scope>
    <source>
        <strain evidence="3 4">DP1N14-2</strain>
    </source>
</reference>
<protein>
    <submittedName>
        <fullName evidence="3">Alpha/beta hydrolase</fullName>
    </submittedName>
</protein>